<sequence length="76" mass="8582">MASHPYLCSPLQVTLINEFLADIDNRRRHMCHFVSGLQVAVTSILFAARTLEERHSKVGKETIQEEEGTTTQPCPQ</sequence>
<dbReference type="EMBL" id="VSRR010000221">
    <property type="protein sequence ID" value="MPC12535.1"/>
    <property type="molecule type" value="Genomic_DNA"/>
</dbReference>
<organism evidence="2 3">
    <name type="scientific">Portunus trituberculatus</name>
    <name type="common">Swimming crab</name>
    <name type="synonym">Neptunus trituberculatus</name>
    <dbReference type="NCBI Taxonomy" id="210409"/>
    <lineage>
        <taxon>Eukaryota</taxon>
        <taxon>Metazoa</taxon>
        <taxon>Ecdysozoa</taxon>
        <taxon>Arthropoda</taxon>
        <taxon>Crustacea</taxon>
        <taxon>Multicrustacea</taxon>
        <taxon>Malacostraca</taxon>
        <taxon>Eumalacostraca</taxon>
        <taxon>Eucarida</taxon>
        <taxon>Decapoda</taxon>
        <taxon>Pleocyemata</taxon>
        <taxon>Brachyura</taxon>
        <taxon>Eubrachyura</taxon>
        <taxon>Portunoidea</taxon>
        <taxon>Portunidae</taxon>
        <taxon>Portuninae</taxon>
        <taxon>Portunus</taxon>
    </lineage>
</organism>
<proteinExistence type="predicted"/>
<gene>
    <name evidence="2" type="ORF">E2C01_005234</name>
</gene>
<evidence type="ECO:0000313" key="3">
    <source>
        <dbReference type="Proteomes" id="UP000324222"/>
    </source>
</evidence>
<feature type="region of interest" description="Disordered" evidence="1">
    <location>
        <begin position="56"/>
        <end position="76"/>
    </location>
</feature>
<protein>
    <submittedName>
        <fullName evidence="2">Uncharacterized protein</fullName>
    </submittedName>
</protein>
<dbReference type="AlphaFoldDB" id="A0A5B7CTG8"/>
<keyword evidence="3" id="KW-1185">Reference proteome</keyword>
<evidence type="ECO:0000313" key="2">
    <source>
        <dbReference type="EMBL" id="MPC12535.1"/>
    </source>
</evidence>
<evidence type="ECO:0000256" key="1">
    <source>
        <dbReference type="SAM" id="MobiDB-lite"/>
    </source>
</evidence>
<accession>A0A5B7CTG8</accession>
<reference evidence="2 3" key="1">
    <citation type="submission" date="2019-05" db="EMBL/GenBank/DDBJ databases">
        <title>Another draft genome of Portunus trituberculatus and its Hox gene families provides insights of decapod evolution.</title>
        <authorList>
            <person name="Jeong J.-H."/>
            <person name="Song I."/>
            <person name="Kim S."/>
            <person name="Choi T."/>
            <person name="Kim D."/>
            <person name="Ryu S."/>
            <person name="Kim W."/>
        </authorList>
    </citation>
    <scope>NUCLEOTIDE SEQUENCE [LARGE SCALE GENOMIC DNA]</scope>
    <source>
        <tissue evidence="2">Muscle</tissue>
    </source>
</reference>
<dbReference type="Proteomes" id="UP000324222">
    <property type="component" value="Unassembled WGS sequence"/>
</dbReference>
<comment type="caution">
    <text evidence="2">The sequence shown here is derived from an EMBL/GenBank/DDBJ whole genome shotgun (WGS) entry which is preliminary data.</text>
</comment>
<name>A0A5B7CTG8_PORTR</name>